<feature type="non-terminal residue" evidence="1">
    <location>
        <position position="1"/>
    </location>
</feature>
<comment type="caution">
    <text evidence="1">The sequence shown here is derived from an EMBL/GenBank/DDBJ whole genome shotgun (WGS) entry which is preliminary data.</text>
</comment>
<reference evidence="2" key="1">
    <citation type="journal article" date="2019" name="Int. J. Syst. Evol. Microbiol.">
        <title>The Global Catalogue of Microorganisms (GCM) 10K type strain sequencing project: providing services to taxonomists for standard genome sequencing and annotation.</title>
        <authorList>
            <consortium name="The Broad Institute Genomics Platform"/>
            <consortium name="The Broad Institute Genome Sequencing Center for Infectious Disease"/>
            <person name="Wu L."/>
            <person name="Ma J."/>
        </authorList>
    </citation>
    <scope>NUCLEOTIDE SEQUENCE [LARGE SCALE GENOMIC DNA]</scope>
    <source>
        <strain evidence="2">CECT 8531</strain>
    </source>
</reference>
<name>A0ABV8RJ91_9SPHN</name>
<gene>
    <name evidence="1" type="ORF">ACFOWX_13310</name>
</gene>
<dbReference type="RefSeq" id="WP_381425110.1">
    <property type="nucleotide sequence ID" value="NZ_JBHSDH010000022.1"/>
</dbReference>
<dbReference type="Proteomes" id="UP001595887">
    <property type="component" value="Unassembled WGS sequence"/>
</dbReference>
<dbReference type="EMBL" id="JBHSDH010000022">
    <property type="protein sequence ID" value="MFC4293397.1"/>
    <property type="molecule type" value="Genomic_DNA"/>
</dbReference>
<sequence>AFNFLADFGSLKPTANLAQKHGFYGEVGFDWGWCNIGWAIHFGIFDLVVAWRVWVCNVVAGV</sequence>
<evidence type="ECO:0000313" key="2">
    <source>
        <dbReference type="Proteomes" id="UP001595887"/>
    </source>
</evidence>
<evidence type="ECO:0000313" key="1">
    <source>
        <dbReference type="EMBL" id="MFC4293397.1"/>
    </source>
</evidence>
<keyword evidence="2" id="KW-1185">Reference proteome</keyword>
<organism evidence="1 2">
    <name type="scientific">Sphingorhabdus arenilitoris</name>
    <dbReference type="NCBI Taxonomy" id="1490041"/>
    <lineage>
        <taxon>Bacteria</taxon>
        <taxon>Pseudomonadati</taxon>
        <taxon>Pseudomonadota</taxon>
        <taxon>Alphaproteobacteria</taxon>
        <taxon>Sphingomonadales</taxon>
        <taxon>Sphingomonadaceae</taxon>
        <taxon>Sphingorhabdus</taxon>
    </lineage>
</organism>
<proteinExistence type="predicted"/>
<accession>A0ABV8RJ91</accession>
<protein>
    <submittedName>
        <fullName evidence="1">Uncharacterized protein</fullName>
    </submittedName>
</protein>